<evidence type="ECO:0000313" key="4">
    <source>
        <dbReference type="Proteomes" id="UP000721861"/>
    </source>
</evidence>
<reference evidence="3 4" key="1">
    <citation type="journal article" date="2014" name="Int. J. Syst. Evol. Microbiol.">
        <title>Carboxylicivirga gen. nov. in the family Marinilabiliaceae with two novel species, Carboxylicivirga mesophila sp. nov. and Carboxylicivirga taeanensis sp. nov., and reclassification of Cytophaga fermentans as Saccharicrinis fermentans gen. nov., comb. nov.</title>
        <authorList>
            <person name="Yang S.H."/>
            <person name="Seo H.S."/>
            <person name="Woo J.H."/>
            <person name="Oh H.M."/>
            <person name="Jang H."/>
            <person name="Lee J.H."/>
            <person name="Kim S.J."/>
            <person name="Kwon K.K."/>
        </authorList>
    </citation>
    <scope>NUCLEOTIDE SEQUENCE [LARGE SCALE GENOMIC DNA]</scope>
    <source>
        <strain evidence="3 4">JCM 18290</strain>
    </source>
</reference>
<dbReference type="InterPro" id="IPR050789">
    <property type="entry name" value="Diverse_Enzym_Activities"/>
</dbReference>
<keyword evidence="1" id="KW-0732">Signal</keyword>
<gene>
    <name evidence="3" type="ORF">KEM09_11190</name>
</gene>
<feature type="signal peptide" evidence="1">
    <location>
        <begin position="1"/>
        <end position="23"/>
    </location>
</feature>
<accession>A0ABS5KBV4</accession>
<feature type="domain" description="Beta-lactamase-related" evidence="2">
    <location>
        <begin position="120"/>
        <end position="414"/>
    </location>
</feature>
<evidence type="ECO:0000259" key="2">
    <source>
        <dbReference type="Pfam" id="PF00144"/>
    </source>
</evidence>
<feature type="chain" id="PRO_5045251987" evidence="1">
    <location>
        <begin position="24"/>
        <end position="435"/>
    </location>
</feature>
<name>A0ABS5KBV4_9BACT</name>
<dbReference type="InterPro" id="IPR001466">
    <property type="entry name" value="Beta-lactam-related"/>
</dbReference>
<evidence type="ECO:0000256" key="1">
    <source>
        <dbReference type="SAM" id="SignalP"/>
    </source>
</evidence>
<proteinExistence type="predicted"/>
<organism evidence="3 4">
    <name type="scientific">Carboxylicivirga mesophila</name>
    <dbReference type="NCBI Taxonomy" id="1166478"/>
    <lineage>
        <taxon>Bacteria</taxon>
        <taxon>Pseudomonadati</taxon>
        <taxon>Bacteroidota</taxon>
        <taxon>Bacteroidia</taxon>
        <taxon>Marinilabiliales</taxon>
        <taxon>Marinilabiliaceae</taxon>
        <taxon>Carboxylicivirga</taxon>
    </lineage>
</organism>
<sequence length="435" mass="49493">MRTMKLAAITALAFTLGLNTVHGQTQQPADLSPVSVLKDGTSPEQAVEYRKNYSSRDFLVNGDLGTYSFINIPEFYNTATVYRGAGQVAMLEKDLDPSLMDMMTDTDLGKMSVSELLQNEQARMQGLLVIHDGKIVLEEYPGMHELDKHSWFSASKQLLGLTVHILEEEGLIDLEEYVPHYIPEYDSDDWKRIKVKHLLHHVSGMDYVETNANFMNPEHALSQMTMYSLAARHEDGGRSVFELMKDVKSYIEPGVKYDYASPNTQLLGFIVERVTGKKFEDVVSERIWTQVGMESEGHYALSAQGEPLSAGYFGSRLRDMGRFAMLYTPSWSKVTDKQIVSDSYFTKVNDTEYALALKRGVETEKAKFFKDGQSHATYQWDLNFTDGDMYKAGRYGQGIYVSPETNTVIVFFSSVYMNQIYFPDFARQLVQQNYR</sequence>
<dbReference type="SUPFAM" id="SSF56601">
    <property type="entry name" value="beta-lactamase/transpeptidase-like"/>
    <property type="match status" value="1"/>
</dbReference>
<comment type="caution">
    <text evidence="3">The sequence shown here is derived from an EMBL/GenBank/DDBJ whole genome shotgun (WGS) entry which is preliminary data.</text>
</comment>
<protein>
    <submittedName>
        <fullName evidence="3">Serine hydrolase</fullName>
    </submittedName>
</protein>
<dbReference type="Gene3D" id="3.40.710.10">
    <property type="entry name" value="DD-peptidase/beta-lactamase superfamily"/>
    <property type="match status" value="1"/>
</dbReference>
<keyword evidence="3" id="KW-0378">Hydrolase</keyword>
<dbReference type="PANTHER" id="PTHR43283:SF7">
    <property type="entry name" value="BETA-LACTAMASE-RELATED DOMAIN-CONTAINING PROTEIN"/>
    <property type="match status" value="1"/>
</dbReference>
<dbReference type="Pfam" id="PF00144">
    <property type="entry name" value="Beta-lactamase"/>
    <property type="match status" value="1"/>
</dbReference>
<dbReference type="InterPro" id="IPR012338">
    <property type="entry name" value="Beta-lactam/transpept-like"/>
</dbReference>
<dbReference type="PANTHER" id="PTHR43283">
    <property type="entry name" value="BETA-LACTAMASE-RELATED"/>
    <property type="match status" value="1"/>
</dbReference>
<dbReference type="EMBL" id="JAGUCN010000011">
    <property type="protein sequence ID" value="MBS2211973.1"/>
    <property type="molecule type" value="Genomic_DNA"/>
</dbReference>
<evidence type="ECO:0000313" key="3">
    <source>
        <dbReference type="EMBL" id="MBS2211973.1"/>
    </source>
</evidence>
<keyword evidence="4" id="KW-1185">Reference proteome</keyword>
<dbReference type="RefSeq" id="WP_212228350.1">
    <property type="nucleotide sequence ID" value="NZ_JAGUCN010000011.1"/>
</dbReference>
<dbReference type="GO" id="GO:0016787">
    <property type="term" value="F:hydrolase activity"/>
    <property type="evidence" value="ECO:0007669"/>
    <property type="project" value="UniProtKB-KW"/>
</dbReference>
<dbReference type="Proteomes" id="UP000721861">
    <property type="component" value="Unassembled WGS sequence"/>
</dbReference>